<name>A0A1A5X384_9BURK</name>
<evidence type="ECO:0000313" key="2">
    <source>
        <dbReference type="EMBL" id="PXX03191.1"/>
    </source>
</evidence>
<comment type="caution">
    <text evidence="3">The sequence shown here is derived from an EMBL/GenBank/DDBJ whole genome shotgun (WGS) entry which is preliminary data.</text>
</comment>
<proteinExistence type="predicted"/>
<keyword evidence="3" id="KW-0413">Isomerase</keyword>
<organism evidence="3 4">
    <name type="scientific">Paraburkholderia tropica</name>
    <dbReference type="NCBI Taxonomy" id="92647"/>
    <lineage>
        <taxon>Bacteria</taxon>
        <taxon>Pseudomonadati</taxon>
        <taxon>Pseudomonadota</taxon>
        <taxon>Betaproteobacteria</taxon>
        <taxon>Burkholderiales</taxon>
        <taxon>Burkholderiaceae</taxon>
        <taxon>Paraburkholderia</taxon>
    </lineage>
</organism>
<accession>A0A1A5X384</accession>
<dbReference type="CDD" id="cd02226">
    <property type="entry name" value="cupin_YdbB-like"/>
    <property type="match status" value="1"/>
</dbReference>
<dbReference type="Pfam" id="PF07883">
    <property type="entry name" value="Cupin_2"/>
    <property type="match status" value="1"/>
</dbReference>
<dbReference type="RefSeq" id="WP_065064915.1">
    <property type="nucleotide sequence ID" value="NZ_CADFGN010000013.1"/>
</dbReference>
<dbReference type="PANTHER" id="PTHR36114:SF1">
    <property type="entry name" value="16.7 KDA PROTEIN IN WHIE LOCUS"/>
    <property type="match status" value="1"/>
</dbReference>
<dbReference type="InterPro" id="IPR014710">
    <property type="entry name" value="RmlC-like_jellyroll"/>
</dbReference>
<sequence length="124" mass="14461">MSRDTLDTHAARGQRHAIALHGKFERIESHWGQHVIAEMNDHQFRIVRLQGDFLWRTHVESDETYFVFDGELRLDFRDRSLVLRAGEMAVVPKGIEHKPYAADEVKLLLIARRSVDQSGEARWI</sequence>
<dbReference type="InterPro" id="IPR052044">
    <property type="entry name" value="PKS_Associated_Protein"/>
</dbReference>
<dbReference type="AlphaFoldDB" id="A0A1A5X384"/>
<dbReference type="EMBL" id="FNZM01000015">
    <property type="protein sequence ID" value="SEK05913.1"/>
    <property type="molecule type" value="Genomic_DNA"/>
</dbReference>
<dbReference type="Proteomes" id="UP000183529">
    <property type="component" value="Unassembled WGS sequence"/>
</dbReference>
<dbReference type="SUPFAM" id="SSF51182">
    <property type="entry name" value="RmlC-like cupins"/>
    <property type="match status" value="1"/>
</dbReference>
<dbReference type="OrthoDB" id="9794183at2"/>
<reference evidence="3 4" key="1">
    <citation type="submission" date="2016-10" db="EMBL/GenBank/DDBJ databases">
        <authorList>
            <person name="Varghese N."/>
            <person name="Submissions S."/>
        </authorList>
    </citation>
    <scope>NUCLEOTIDE SEQUENCE [LARGE SCALE GENOMIC DNA]</scope>
    <source>
        <strain evidence="3 4">LMG 22274</strain>
    </source>
</reference>
<dbReference type="Proteomes" id="UP000247515">
    <property type="component" value="Unassembled WGS sequence"/>
</dbReference>
<dbReference type="InterPro" id="IPR011051">
    <property type="entry name" value="RmlC_Cupin_sf"/>
</dbReference>
<evidence type="ECO:0000313" key="4">
    <source>
        <dbReference type="Proteomes" id="UP000183529"/>
    </source>
</evidence>
<gene>
    <name evidence="2" type="ORF">C7400_15213</name>
    <name evidence="3" type="ORF">SAMN05216550_11514</name>
</gene>
<feature type="domain" description="Cupin type-2" evidence="1">
    <location>
        <begin position="52"/>
        <end position="109"/>
    </location>
</feature>
<dbReference type="GO" id="GO:0016853">
    <property type="term" value="F:isomerase activity"/>
    <property type="evidence" value="ECO:0007669"/>
    <property type="project" value="UniProtKB-KW"/>
</dbReference>
<evidence type="ECO:0000313" key="5">
    <source>
        <dbReference type="Proteomes" id="UP000247515"/>
    </source>
</evidence>
<dbReference type="PANTHER" id="PTHR36114">
    <property type="entry name" value="16.7 KDA PROTEIN IN WHIE LOCUS"/>
    <property type="match status" value="1"/>
</dbReference>
<dbReference type="InterPro" id="IPR013096">
    <property type="entry name" value="Cupin_2"/>
</dbReference>
<reference evidence="2 5" key="2">
    <citation type="submission" date="2018-05" db="EMBL/GenBank/DDBJ databases">
        <title>Genomic Encyclopedia of Type Strains, Phase IV (KMG-V): Genome sequencing to study the core and pangenomes of soil and plant-associated prokaryotes.</title>
        <authorList>
            <person name="Whitman W."/>
        </authorList>
    </citation>
    <scope>NUCLEOTIDE SEQUENCE [LARGE SCALE GENOMIC DNA]</scope>
    <source>
        <strain evidence="2 5">SIr-6563</strain>
    </source>
</reference>
<evidence type="ECO:0000259" key="1">
    <source>
        <dbReference type="Pfam" id="PF07883"/>
    </source>
</evidence>
<dbReference type="EMBL" id="QJJV01000052">
    <property type="protein sequence ID" value="PXX03191.1"/>
    <property type="molecule type" value="Genomic_DNA"/>
</dbReference>
<dbReference type="GeneID" id="61304473"/>
<dbReference type="Gene3D" id="2.60.120.10">
    <property type="entry name" value="Jelly Rolls"/>
    <property type="match status" value="1"/>
</dbReference>
<keyword evidence="5" id="KW-1185">Reference proteome</keyword>
<evidence type="ECO:0000313" key="3">
    <source>
        <dbReference type="EMBL" id="SEK05913.1"/>
    </source>
</evidence>
<protein>
    <submittedName>
        <fullName evidence="3">Mannose-6-phosphate isomerase, cupin superfamily</fullName>
    </submittedName>
    <submittedName>
        <fullName evidence="2">Mannose-6-phosphate isomerase-like protein (Cupin superfamily)</fullName>
    </submittedName>
</protein>